<feature type="region of interest" description="Disordered" evidence="1">
    <location>
        <begin position="1"/>
        <end position="24"/>
    </location>
</feature>
<protein>
    <submittedName>
        <fullName evidence="3">Uncharacterized protein</fullName>
    </submittedName>
</protein>
<evidence type="ECO:0000313" key="3">
    <source>
        <dbReference type="EMBL" id="GMH70507.1"/>
    </source>
</evidence>
<evidence type="ECO:0000313" key="4">
    <source>
        <dbReference type="Proteomes" id="UP001165122"/>
    </source>
</evidence>
<keyword evidence="2" id="KW-1133">Transmembrane helix</keyword>
<comment type="caution">
    <text evidence="3">The sequence shown here is derived from an EMBL/GenBank/DDBJ whole genome shotgun (WGS) entry which is preliminary data.</text>
</comment>
<evidence type="ECO:0000256" key="1">
    <source>
        <dbReference type="SAM" id="MobiDB-lite"/>
    </source>
</evidence>
<sequence length="108" mass="12093">MSSSSPPTTPAEKERVPPAQSPPRPAHVELTVINPVLSVVASSKPKPLFTRANSWATKSKRVLSVISSGEGQQMPSFHWFWVLFFLSLQIAILYCSLRPILKDRLEFF</sequence>
<keyword evidence="4" id="KW-1185">Reference proteome</keyword>
<organism evidence="3 4">
    <name type="scientific">Triparma laevis f. longispina</name>
    <dbReference type="NCBI Taxonomy" id="1714387"/>
    <lineage>
        <taxon>Eukaryota</taxon>
        <taxon>Sar</taxon>
        <taxon>Stramenopiles</taxon>
        <taxon>Ochrophyta</taxon>
        <taxon>Bolidophyceae</taxon>
        <taxon>Parmales</taxon>
        <taxon>Triparmaceae</taxon>
        <taxon>Triparma</taxon>
    </lineage>
</organism>
<reference evidence="4" key="1">
    <citation type="journal article" date="2023" name="Commun. Biol.">
        <title>Genome analysis of Parmales, the sister group of diatoms, reveals the evolutionary specialization of diatoms from phago-mixotrophs to photoautotrophs.</title>
        <authorList>
            <person name="Ban H."/>
            <person name="Sato S."/>
            <person name="Yoshikawa S."/>
            <person name="Yamada K."/>
            <person name="Nakamura Y."/>
            <person name="Ichinomiya M."/>
            <person name="Sato N."/>
            <person name="Blanc-Mathieu R."/>
            <person name="Endo H."/>
            <person name="Kuwata A."/>
            <person name="Ogata H."/>
        </authorList>
    </citation>
    <scope>NUCLEOTIDE SEQUENCE [LARGE SCALE GENOMIC DNA]</scope>
    <source>
        <strain evidence="4">NIES 3700</strain>
    </source>
</reference>
<dbReference type="AlphaFoldDB" id="A0A9W7AJH5"/>
<dbReference type="Proteomes" id="UP001165122">
    <property type="component" value="Unassembled WGS sequence"/>
</dbReference>
<feature type="transmembrane region" description="Helical" evidence="2">
    <location>
        <begin position="78"/>
        <end position="97"/>
    </location>
</feature>
<evidence type="ECO:0000256" key="2">
    <source>
        <dbReference type="SAM" id="Phobius"/>
    </source>
</evidence>
<name>A0A9W7AJH5_9STRA</name>
<dbReference type="EMBL" id="BRXW01000621">
    <property type="protein sequence ID" value="GMH70507.1"/>
    <property type="molecule type" value="Genomic_DNA"/>
</dbReference>
<keyword evidence="2" id="KW-0812">Transmembrane</keyword>
<gene>
    <name evidence="3" type="ORF">TrLO_g13839</name>
</gene>
<proteinExistence type="predicted"/>
<keyword evidence="2" id="KW-0472">Membrane</keyword>
<accession>A0A9W7AJH5</accession>